<dbReference type="PROSITE" id="PS50262">
    <property type="entry name" value="G_PROTEIN_RECEP_F1_2"/>
    <property type="match status" value="1"/>
</dbReference>
<sequence length="427" mass="48052">MTAALLYRIVPPVLLVMGTFGNILTIIVLTRPASRKTSTAIYLIAMAFADLMVLYTVCYQSWNHDICFLTIAFFVFASPQLSSWLLVAVTCERIISTKWPHKVRVLCTPNSALLVITSLVVVVLGGTSHVLFGVHLEWLVVEDHGALNRSSFIINSTSMVESFQQGTDSRVSNSSHNPIERMDAFNLSPTTLRLLEQSTVNSHFMTDYSSPVPAFSSNINAFNATMSNEKFNSEATVAFYDIMSSKPKQNKSDVASVETTDTRDYYEMLVCLPTVTNDYAIFFSFIYPWMSLLLYVVVPAIILVIGNIIIISYLISSRDLRKRMFQVVSSTRNPQDKSASVTVMLLTVNTVFVLCTTPVSVWLIGRPYLEQSVPAQYHNTIWAAVNLLMFLNHAINFILYFLSGSKFRQNVIDMFCKKHDPRAKERC</sequence>
<dbReference type="Pfam" id="PF00001">
    <property type="entry name" value="7tm_1"/>
    <property type="match status" value="1"/>
</dbReference>
<keyword evidence="3 5" id="KW-1133">Transmembrane helix</keyword>
<dbReference type="InterPro" id="IPR052954">
    <property type="entry name" value="GPCR-Ligand_Int"/>
</dbReference>
<organism evidence="7 8">
    <name type="scientific">Mya arenaria</name>
    <name type="common">Soft-shell clam</name>
    <dbReference type="NCBI Taxonomy" id="6604"/>
    <lineage>
        <taxon>Eukaryota</taxon>
        <taxon>Metazoa</taxon>
        <taxon>Spiralia</taxon>
        <taxon>Lophotrochozoa</taxon>
        <taxon>Mollusca</taxon>
        <taxon>Bivalvia</taxon>
        <taxon>Autobranchia</taxon>
        <taxon>Heteroconchia</taxon>
        <taxon>Euheterodonta</taxon>
        <taxon>Imparidentia</taxon>
        <taxon>Neoheterodontei</taxon>
        <taxon>Myida</taxon>
        <taxon>Myoidea</taxon>
        <taxon>Myidae</taxon>
        <taxon>Mya</taxon>
    </lineage>
</organism>
<feature type="transmembrane region" description="Helical" evidence="5">
    <location>
        <begin position="68"/>
        <end position="91"/>
    </location>
</feature>
<dbReference type="PANTHER" id="PTHR46641:SF25">
    <property type="entry name" value="CNMAMIDE RECEPTOR-RELATED"/>
    <property type="match status" value="1"/>
</dbReference>
<feature type="transmembrane region" description="Helical" evidence="5">
    <location>
        <begin position="292"/>
        <end position="315"/>
    </location>
</feature>
<dbReference type="InterPro" id="IPR017452">
    <property type="entry name" value="GPCR_Rhodpsn_7TM"/>
</dbReference>
<comment type="subcellular location">
    <subcellularLocation>
        <location evidence="1">Membrane</location>
    </subcellularLocation>
</comment>
<evidence type="ECO:0000256" key="2">
    <source>
        <dbReference type="ARBA" id="ARBA00022692"/>
    </source>
</evidence>
<dbReference type="Pfam" id="PF10324">
    <property type="entry name" value="7TM_GPCR_Srw"/>
    <property type="match status" value="1"/>
</dbReference>
<feature type="transmembrane region" description="Helical" evidence="5">
    <location>
        <begin position="41"/>
        <end position="62"/>
    </location>
</feature>
<evidence type="ECO:0000259" key="6">
    <source>
        <dbReference type="PROSITE" id="PS50262"/>
    </source>
</evidence>
<keyword evidence="4 5" id="KW-0472">Membrane</keyword>
<name>A0ABY7FT85_MYAAR</name>
<dbReference type="Gene3D" id="1.20.1070.10">
    <property type="entry name" value="Rhodopsin 7-helix transmembrane proteins"/>
    <property type="match status" value="2"/>
</dbReference>
<evidence type="ECO:0000256" key="3">
    <source>
        <dbReference type="ARBA" id="ARBA00022989"/>
    </source>
</evidence>
<evidence type="ECO:0000313" key="7">
    <source>
        <dbReference type="EMBL" id="WAR24812.1"/>
    </source>
</evidence>
<feature type="transmembrane region" description="Helical" evidence="5">
    <location>
        <begin position="6"/>
        <end position="29"/>
    </location>
</feature>
<dbReference type="PANTHER" id="PTHR46641">
    <property type="entry name" value="FMRFAMIDE RECEPTOR-RELATED"/>
    <property type="match status" value="1"/>
</dbReference>
<evidence type="ECO:0000256" key="4">
    <source>
        <dbReference type="ARBA" id="ARBA00023136"/>
    </source>
</evidence>
<proteinExistence type="predicted"/>
<keyword evidence="8" id="KW-1185">Reference proteome</keyword>
<reference evidence="7" key="1">
    <citation type="submission" date="2022-11" db="EMBL/GenBank/DDBJ databases">
        <title>Centuries of genome instability and evolution in soft-shell clam transmissible cancer (bioRxiv).</title>
        <authorList>
            <person name="Hart S.F.M."/>
            <person name="Yonemitsu M.A."/>
            <person name="Giersch R.M."/>
            <person name="Beal B.F."/>
            <person name="Arriagada G."/>
            <person name="Davis B.W."/>
            <person name="Ostrander E.A."/>
            <person name="Goff S.P."/>
            <person name="Metzger M.J."/>
        </authorList>
    </citation>
    <scope>NUCLEOTIDE SEQUENCE</scope>
    <source>
        <strain evidence="7">MELC-2E11</strain>
        <tissue evidence="7">Siphon/mantle</tissue>
    </source>
</reference>
<dbReference type="PRINTS" id="PR00237">
    <property type="entry name" value="GPCRRHODOPSN"/>
</dbReference>
<dbReference type="InterPro" id="IPR000276">
    <property type="entry name" value="GPCR_Rhodpsn"/>
</dbReference>
<gene>
    <name evidence="7" type="ORF">MAR_038481</name>
</gene>
<dbReference type="InterPro" id="IPR019427">
    <property type="entry name" value="7TM_GPCR_serpentine_rcpt_Srw"/>
</dbReference>
<feature type="domain" description="G-protein coupled receptors family 1 profile" evidence="6">
    <location>
        <begin position="21"/>
        <end position="400"/>
    </location>
</feature>
<evidence type="ECO:0000256" key="1">
    <source>
        <dbReference type="ARBA" id="ARBA00004370"/>
    </source>
</evidence>
<evidence type="ECO:0000256" key="5">
    <source>
        <dbReference type="SAM" id="Phobius"/>
    </source>
</evidence>
<dbReference type="EMBL" id="CP111024">
    <property type="protein sequence ID" value="WAR24812.1"/>
    <property type="molecule type" value="Genomic_DNA"/>
</dbReference>
<evidence type="ECO:0000313" key="8">
    <source>
        <dbReference type="Proteomes" id="UP001164746"/>
    </source>
</evidence>
<dbReference type="SUPFAM" id="SSF81321">
    <property type="entry name" value="Family A G protein-coupled receptor-like"/>
    <property type="match status" value="2"/>
</dbReference>
<keyword evidence="2 5" id="KW-0812">Transmembrane</keyword>
<feature type="transmembrane region" description="Helical" evidence="5">
    <location>
        <begin position="112"/>
        <end position="132"/>
    </location>
</feature>
<dbReference type="Proteomes" id="UP001164746">
    <property type="component" value="Chromosome 13"/>
</dbReference>
<accession>A0ABY7FT85</accession>
<protein>
    <submittedName>
        <fullName evidence="7">TRFR-like protein</fullName>
    </submittedName>
</protein>
<feature type="transmembrane region" description="Helical" evidence="5">
    <location>
        <begin position="339"/>
        <end position="361"/>
    </location>
</feature>
<feature type="transmembrane region" description="Helical" evidence="5">
    <location>
        <begin position="381"/>
        <end position="402"/>
    </location>
</feature>